<dbReference type="Proteomes" id="UP000035016">
    <property type="component" value="Chromosome Chromosome"/>
</dbReference>
<evidence type="ECO:0000256" key="4">
    <source>
        <dbReference type="ARBA" id="ARBA00011990"/>
    </source>
</evidence>
<keyword evidence="7 8" id="KW-0456">Lyase</keyword>
<protein>
    <recommendedName>
        <fullName evidence="5 8">dTDP-glucose 4,6-dehydratase</fullName>
        <ecNumber evidence="4 8">4.2.1.46</ecNumber>
    </recommendedName>
</protein>
<dbReference type="PANTHER" id="PTHR43000">
    <property type="entry name" value="DTDP-D-GLUCOSE 4,6-DEHYDRATASE-RELATED"/>
    <property type="match status" value="1"/>
</dbReference>
<evidence type="ECO:0000256" key="6">
    <source>
        <dbReference type="ARBA" id="ARBA00023027"/>
    </source>
</evidence>
<dbReference type="SUPFAM" id="SSF51735">
    <property type="entry name" value="NAD(P)-binding Rossmann-fold domains"/>
    <property type="match status" value="1"/>
</dbReference>
<dbReference type="KEGG" id="sle:sle_09620"/>
<dbReference type="InterPro" id="IPR036291">
    <property type="entry name" value="NAD(P)-bd_dom_sf"/>
</dbReference>
<dbReference type="RefSeq" id="WP_029382864.1">
    <property type="nucleotide sequence ID" value="NZ_AZSD01000122.1"/>
</dbReference>
<dbReference type="Gene3D" id="3.90.25.10">
    <property type="entry name" value="UDP-galactose 4-epimerase, domain 1"/>
    <property type="match status" value="1"/>
</dbReference>
<evidence type="ECO:0000313" key="11">
    <source>
        <dbReference type="Proteomes" id="UP000035016"/>
    </source>
</evidence>
<dbReference type="EMBL" id="LN831790">
    <property type="protein sequence ID" value="CQR60425.1"/>
    <property type="molecule type" value="Genomic_DNA"/>
</dbReference>
<dbReference type="GO" id="GO:0009225">
    <property type="term" value="P:nucleotide-sugar metabolic process"/>
    <property type="evidence" value="ECO:0007669"/>
    <property type="project" value="InterPro"/>
</dbReference>
<dbReference type="InterPro" id="IPR005888">
    <property type="entry name" value="dTDP_Gluc_deHydtase"/>
</dbReference>
<accession>A0A0F7VMB9</accession>
<evidence type="ECO:0000256" key="5">
    <source>
        <dbReference type="ARBA" id="ARBA00016977"/>
    </source>
</evidence>
<gene>
    <name evidence="10" type="primary">sle_09620</name>
</gene>
<dbReference type="Gene3D" id="3.40.50.720">
    <property type="entry name" value="NAD(P)-binding Rossmann-like Domain"/>
    <property type="match status" value="1"/>
</dbReference>
<dbReference type="Pfam" id="PF16363">
    <property type="entry name" value="GDP_Man_Dehyd"/>
    <property type="match status" value="1"/>
</dbReference>
<name>A0A0F7VMB9_STRLW</name>
<proteinExistence type="inferred from homology"/>
<evidence type="ECO:0000256" key="2">
    <source>
        <dbReference type="ARBA" id="ARBA00001911"/>
    </source>
</evidence>
<dbReference type="EC" id="4.2.1.46" evidence="4 8"/>
<comment type="similarity">
    <text evidence="3 8">Belongs to the NAD(P)-dependent epimerase/dehydratase family. dTDP-glucose dehydratase subfamily.</text>
</comment>
<evidence type="ECO:0000259" key="9">
    <source>
        <dbReference type="Pfam" id="PF16363"/>
    </source>
</evidence>
<dbReference type="GO" id="GO:0008460">
    <property type="term" value="F:dTDP-glucose 4,6-dehydratase activity"/>
    <property type="evidence" value="ECO:0007669"/>
    <property type="project" value="UniProtKB-EC"/>
</dbReference>
<keyword evidence="6" id="KW-0520">NAD</keyword>
<reference evidence="10 11" key="1">
    <citation type="submission" date="2015-02" db="EMBL/GenBank/DDBJ databases">
        <authorList>
            <person name="Gomez-Escribano P.J."/>
        </authorList>
    </citation>
    <scope>NUCLEOTIDE SEQUENCE [LARGE SCALE GENOMIC DNA]</scope>
    <source>
        <strain evidence="11">C34 (DSM 42122 / NRRL B-24963)</strain>
    </source>
</reference>
<organism evidence="10 11">
    <name type="scientific">Streptomyces leeuwenhoekii</name>
    <dbReference type="NCBI Taxonomy" id="1437453"/>
    <lineage>
        <taxon>Bacteria</taxon>
        <taxon>Bacillati</taxon>
        <taxon>Actinomycetota</taxon>
        <taxon>Actinomycetes</taxon>
        <taxon>Kitasatosporales</taxon>
        <taxon>Streptomycetaceae</taxon>
        <taxon>Streptomyces</taxon>
    </lineage>
</organism>
<feature type="domain" description="NAD(P)-binding" evidence="9">
    <location>
        <begin position="9"/>
        <end position="312"/>
    </location>
</feature>
<dbReference type="InterPro" id="IPR016040">
    <property type="entry name" value="NAD(P)-bd_dom"/>
</dbReference>
<evidence type="ECO:0000313" key="10">
    <source>
        <dbReference type="EMBL" id="CQR60425.1"/>
    </source>
</evidence>
<dbReference type="NCBIfam" id="TIGR01181">
    <property type="entry name" value="dTDP_gluc_dehyt"/>
    <property type="match status" value="1"/>
</dbReference>
<dbReference type="CDD" id="cd05246">
    <property type="entry name" value="dTDP_GD_SDR_e"/>
    <property type="match status" value="1"/>
</dbReference>
<comment type="catalytic activity">
    <reaction evidence="1 8">
        <text>dTDP-alpha-D-glucose = dTDP-4-dehydro-6-deoxy-alpha-D-glucose + H2O</text>
        <dbReference type="Rhea" id="RHEA:17221"/>
        <dbReference type="ChEBI" id="CHEBI:15377"/>
        <dbReference type="ChEBI" id="CHEBI:57477"/>
        <dbReference type="ChEBI" id="CHEBI:57649"/>
        <dbReference type="EC" id="4.2.1.46"/>
    </reaction>
</comment>
<evidence type="ECO:0000256" key="1">
    <source>
        <dbReference type="ARBA" id="ARBA00001539"/>
    </source>
</evidence>
<comment type="cofactor">
    <cofactor evidence="2 8">
        <name>NAD(+)</name>
        <dbReference type="ChEBI" id="CHEBI:57540"/>
    </cofactor>
</comment>
<evidence type="ECO:0000256" key="3">
    <source>
        <dbReference type="ARBA" id="ARBA00008178"/>
    </source>
</evidence>
<sequence length="329" mass="36738">MRARTAALLVTGGAGFIGSHFVRTVLAGGYPEWAGARVTVLDKLGYCGNLENLTPVRDRPGFRFVRGEVEDAALLDRVVPGHDHVVHFAAESHVDRSIDRAGPFAVTNVVGTQVLLDAALRHGVRRFLQVSTDEVYGSTEHGAWTENQPLAPRSPYAATKAAADLLAIAWHTTYGLDVVITRCSNNFGPYQYPEKVIPRFVTNLLRNRRVPLYGDGSHVRDWVHVDDHCRGVASALARGRAGEVYHFGGGCELTNRELTARILRAYGVGWEMVEFVADRKGHDRRYALDTRKSETELGYTPRIPFDEGLRQTLTWYRANRSWWERLVGD</sequence>
<evidence type="ECO:0000256" key="7">
    <source>
        <dbReference type="ARBA" id="ARBA00023239"/>
    </source>
</evidence>
<dbReference type="AlphaFoldDB" id="A0A0F7VMB9"/>
<evidence type="ECO:0000256" key="8">
    <source>
        <dbReference type="RuleBase" id="RU004473"/>
    </source>
</evidence>